<sequence length="221" mass="24628">MSCINKFNNEAVALVMNNRHPRAIQKFHEALVQMRGVMRAFPKDLSAPSYVASRPKTAPRHHVVILPSQADHQSKREDMFLYLNPILLDEPTNLHPSTLALYCAVTLFNVAILYHIEGVAKGRMRFLDKAQQMYQASLHFLNGQGLWNDTVFLLSLAAHNNLAHIELEKGTVEASNGHLGHAFELLQSIKERALDILSDSELHGFLLNSSLQGRISSAAAA</sequence>
<dbReference type="Proteomes" id="UP001295423">
    <property type="component" value="Unassembled WGS sequence"/>
</dbReference>
<reference evidence="1" key="1">
    <citation type="submission" date="2023-08" db="EMBL/GenBank/DDBJ databases">
        <authorList>
            <person name="Audoor S."/>
            <person name="Bilcke G."/>
        </authorList>
    </citation>
    <scope>NUCLEOTIDE SEQUENCE</scope>
</reference>
<organism evidence="1 2">
    <name type="scientific">Cylindrotheca closterium</name>
    <dbReference type="NCBI Taxonomy" id="2856"/>
    <lineage>
        <taxon>Eukaryota</taxon>
        <taxon>Sar</taxon>
        <taxon>Stramenopiles</taxon>
        <taxon>Ochrophyta</taxon>
        <taxon>Bacillariophyta</taxon>
        <taxon>Bacillariophyceae</taxon>
        <taxon>Bacillariophycidae</taxon>
        <taxon>Bacillariales</taxon>
        <taxon>Bacillariaceae</taxon>
        <taxon>Cylindrotheca</taxon>
    </lineage>
</organism>
<evidence type="ECO:0000313" key="2">
    <source>
        <dbReference type="Proteomes" id="UP001295423"/>
    </source>
</evidence>
<dbReference type="InterPro" id="IPR011990">
    <property type="entry name" value="TPR-like_helical_dom_sf"/>
</dbReference>
<protein>
    <submittedName>
        <fullName evidence="1">Uncharacterized protein</fullName>
    </submittedName>
</protein>
<accession>A0AAD2CNT1</accession>
<dbReference type="SUPFAM" id="SSF48452">
    <property type="entry name" value="TPR-like"/>
    <property type="match status" value="1"/>
</dbReference>
<gene>
    <name evidence="1" type="ORF">CYCCA115_LOCUS5772</name>
</gene>
<dbReference type="EMBL" id="CAKOGP040000668">
    <property type="protein sequence ID" value="CAJ1937696.1"/>
    <property type="molecule type" value="Genomic_DNA"/>
</dbReference>
<comment type="caution">
    <text evidence="1">The sequence shown here is derived from an EMBL/GenBank/DDBJ whole genome shotgun (WGS) entry which is preliminary data.</text>
</comment>
<keyword evidence="2" id="KW-1185">Reference proteome</keyword>
<proteinExistence type="predicted"/>
<name>A0AAD2CNT1_9STRA</name>
<dbReference type="AlphaFoldDB" id="A0AAD2CNT1"/>
<evidence type="ECO:0000313" key="1">
    <source>
        <dbReference type="EMBL" id="CAJ1937696.1"/>
    </source>
</evidence>